<comment type="subcellular location">
    <subcellularLocation>
        <location evidence="1">Membrane</location>
        <topology evidence="1">Multi-pass membrane protein</topology>
    </subcellularLocation>
</comment>
<dbReference type="Gene3D" id="1.20.1250.20">
    <property type="entry name" value="MFS general substrate transporter like domains"/>
    <property type="match status" value="1"/>
</dbReference>
<dbReference type="EMBL" id="JARVKF010000022">
    <property type="protein sequence ID" value="KAK9425259.1"/>
    <property type="molecule type" value="Genomic_DNA"/>
</dbReference>
<sequence>MNKSSENALASQHQIVPPDEKQPSSELSTPSNVPNQGPVAEAHGLKWAFAYAALASTVLFYSLDTTIVADIQPQIVESLGDVGKLPWIGVGINLGCITILPLGKAFGVFNVKYLFIACVIGFEIGSAICGAAPNMNAMIVGRVLQGAAGSGMYSGALNYIALTTTMQKRPIYLSGLISVWGIGCILGPVIGGGFAQSHATWRWAFYINLVVAAVTAPAILFCLPNINPLDLPLRDKLRTQDWIGITVLLGGGTCYTMAIAFGGTTYAFSSGSEIALWVMTGVSLIAFILVTAYHPGVTSQQRLYPFHLMKQWEMNILQYHLFMVAGAMFLTLYYTPLIFQFTRSDGPLMAGVRLLPFISMIVFFSFLNGGLMPVLGYYMPWYVAGDILILVGSALMGFTVDASTPVSNIYGYTALIGMGIGCFMLAGMTVVQAKLPTSEISNAVAFMTIGQMFGAITLLSVAGALFQNLGAQYIQRVLPSASVAQADSLITGRTSPVFQSLTSDQQDDVVQQVTLAIQNIFVLQFAAVCLALIGAVFLKRKLLEVVFECFENAGVSMEDMAGSNTGVYVGNFTVDYQAMNTRDPDYFHRYAATGGGTAIMSNRISHVFDLHGPSMTLDTACSSSIYALHQACAAIRAGDCSGAIIAGANLIMSPEQHLGTMKGGVLSPTSTCHTFDIAADGYGRAEAVNAIYIKPLSAALRDKDRIRAVIRSTSVNANGRTNGISVPSAALQETVIRRAYATAGLDFSDTDYIECHGTGTAVGDPIEMDGLAACFAPRAGPPLLVGSVKTNFGHSEAATGLTSIMKAALAFEYGRIPPSHGVSNISPKLKLETRNFKVATELANWPRELKRASINSFGYGGANAHVILEAVDSFLSSQFPQRPEKSLALPSATAPQNSTDDDLFVLPISAASAKSLDTRISQIAGLIGTSHCQDSGALRRLAFTLGNRKGQMRHKKYLLAAGSGPKLALLEQDRSAKTPPAHSARLPFAFVFTGQGAQYAGMAKELLTSNRVFLDRIHALDQTLQSLPSDLAPDWTLEQTLLDNSEKSKISDVERSQPICTAVQIALVDVLGTWGVRPSSVVGHSSGEIAAAYAAGLLSAEQALLAAYFRGFAVGKMKSVGVMMAAGIGADAGNSLIIEHDLVGKVRVGCVNAPESVTLSGETQGIETLRLALEAQGKFVRQLQTGGRAYHSHAMTEIGELYEALLGPRINPKITSESTSDSEEETVMMFSSVGLTPEGIRSIDQATDLVGYFRENLEKPVQFSAALASLASSGKFHLIEIGPHSALKGPIQQICKSLNLEEQSYPYNSVLVRKEDADTSLKRLAGSLFEHGHTLNWDEVNSIPKDDGAIMAVDLPSYPWDYSNGLLWNEPRASIEMRNRKYLRHELLGTKALAGNNIDFNWRNILRLAEMPWMHDHKLETQVVFPGAAYIAVAIEAISQVEGLKEDIMTASPRGKNVAFECRNVSISKALVVKEDSDAEPSTQKTELHTTLSSRKISNAKVSADWYDFAISSWQAGETIVHCTGSIRSLVNELNPGQGTVLVKDTSHYETWGMVKWYEKCAEEGLCFGPQFQSLTSLSTDSGQVRTEALATARLVPPGSENAGTYYPMHPVTIDACLQAAIMGGTAGKLSTLRAFVPVFVSEIRVQALPGRDPTIKASRAEEQVNPDFGEGTIHSKMTVTGVATRTVDSTLRRASDGAPVIDMKHIRLNLYQGRKEGPTVAASGEGSSTGIGNTDQNVYMQRHPCLRVLWKPDILRVGSESALPLRKYIETQVAKFPSDLMDNQATTIIGAVLDLAGHRDPRMRVLELVNESGADQQCACVGKQFLSLLGKGTAFPRVRSWHAGTIAGEQGVLSLTNAEDGKQSKDIWDIDAFDVVLLPRFDASERLWADYAERVTSLIAENGIVVTRKAEHAPEALSAAGFITIDLGREILLAVRGIAGKEINKKKILILMPTKLSKTVEKLATALQGHLRQYTGPELISKTTLDRLDVTSISQETICISLLEIELEFLATMSPEDMDRLRSITDVVTNLLWLTGARELSSNPNPDLTLSGGLSRALMLEQPSLRWAVVDVGAVNVDTPSALELISRNTVNALVTIGIREKDDKEFIQSDDGLLNISRFVADLELNSLFRRRLEADKEPMHKAPLESVGPARLAIGQVGVTDTMHFQQQVDPRHIAARPPPGFIDVEVKAISLNAKDIYTLSGRVETQTGTTANDFSGVIVALGDDLPPHCEGLKVGDNVVSWAPNFFATVVRVPASSTHKMLPGEDFSELPALLTVHATALYALRDRANLLKGESVLIHSGAGAFGIAAIAMAQRIGAVVYTTASKSQGKRDFLTGKLGVPAENIFDSHDEKSFVKGLKAATGGYGVDVIVNSLVGDKMHESWECLAPFGRFVEIGKQELYDAGKLNMHMFLKNTTFTAFDMSEFFFAQNQAHRDVWDNLMVEVLELYRAGTIDAGPIINFDVCEIAQAYRFFNKGDRIGKIVVTFDNPRSRIPVVPATYNTSFDPDKVYLLVGCLGGLGRSLSRWMTSRGARHFVFLGRSGADKPSAKQLVDRLRSVPGATVDVIRGDVSSAADVSAAVVACTATGYKIGGVVQAAMGLWEALFTTMPNKAWHTGIQPKWAGTWNLHHALEGVDEALDFFLLTSSISGSVGTATESNYCAANGFLDAFARWRRSQGKPAVSVGLGMISEVGYLHENPEIEALLLRKGIQPLNEEEFLQVLDLSMAESAQHSSSQKVLANTPAGAHILTGLEPFGVRKLIERGFDVNSGTMQDPRTRLLSASLLAEQDAKDAAVEASGSQVNLAAAAAWVKEIPPGAISMFASEADAPSLHAAILMIAKKRFSNLILMPLDQLEDSKPLPQFGVDSMLAAEFRTWFWGAFKVDVPFLDIVSPHKTLSTLAEFVETTLQERWTKTD</sequence>
<dbReference type="InterPro" id="IPR011701">
    <property type="entry name" value="MFS"/>
</dbReference>
<feature type="transmembrane region" description="Helical" evidence="11">
    <location>
        <begin position="316"/>
        <end position="334"/>
    </location>
</feature>
<dbReference type="SUPFAM" id="SSF103473">
    <property type="entry name" value="MFS general substrate transporter"/>
    <property type="match status" value="1"/>
</dbReference>
<dbReference type="InterPro" id="IPR013968">
    <property type="entry name" value="PKS_KR"/>
</dbReference>
<accession>A0ABR2VEI8</accession>
<dbReference type="Pfam" id="PF16197">
    <property type="entry name" value="KAsynt_C_assoc"/>
    <property type="match status" value="1"/>
</dbReference>
<keyword evidence="2" id="KW-0596">Phosphopantetheine</keyword>
<dbReference type="InterPro" id="IPR020806">
    <property type="entry name" value="PKS_PP-bd"/>
</dbReference>
<dbReference type="SMART" id="SM00823">
    <property type="entry name" value="PKS_PP"/>
    <property type="match status" value="1"/>
</dbReference>
<dbReference type="Pfam" id="PF14765">
    <property type="entry name" value="PS-DH"/>
    <property type="match status" value="1"/>
</dbReference>
<evidence type="ECO:0000259" key="14">
    <source>
        <dbReference type="PROSITE" id="PS52004"/>
    </source>
</evidence>
<dbReference type="PROSITE" id="PS52019">
    <property type="entry name" value="PKS_MFAS_DH"/>
    <property type="match status" value="1"/>
</dbReference>
<keyword evidence="3" id="KW-0597">Phosphoprotein</keyword>
<dbReference type="Pfam" id="PF00698">
    <property type="entry name" value="Acyl_transf_1"/>
    <property type="match status" value="1"/>
</dbReference>
<dbReference type="InterPro" id="IPR049900">
    <property type="entry name" value="PKS_mFAS_DH"/>
</dbReference>
<evidence type="ECO:0000259" key="15">
    <source>
        <dbReference type="PROSITE" id="PS52019"/>
    </source>
</evidence>
<evidence type="ECO:0000256" key="5">
    <source>
        <dbReference type="ARBA" id="ARBA00022857"/>
    </source>
</evidence>
<dbReference type="InterPro" id="IPR057326">
    <property type="entry name" value="KR_dom"/>
</dbReference>
<dbReference type="Pfam" id="PF13602">
    <property type="entry name" value="ADH_zinc_N_2"/>
    <property type="match status" value="1"/>
</dbReference>
<dbReference type="Gene3D" id="3.40.47.10">
    <property type="match status" value="1"/>
</dbReference>
<evidence type="ECO:0000256" key="4">
    <source>
        <dbReference type="ARBA" id="ARBA00022679"/>
    </source>
</evidence>
<keyword evidence="11" id="KW-0812">Transmembrane</keyword>
<dbReference type="Pfam" id="PF00109">
    <property type="entry name" value="ketoacyl-synt"/>
    <property type="match status" value="1"/>
</dbReference>
<dbReference type="InterPro" id="IPR001227">
    <property type="entry name" value="Ac_transferase_dom_sf"/>
</dbReference>
<dbReference type="InterPro" id="IPR036736">
    <property type="entry name" value="ACP-like_sf"/>
</dbReference>
<feature type="transmembrane region" description="Helical" evidence="11">
    <location>
        <begin position="171"/>
        <end position="191"/>
    </location>
</feature>
<feature type="region of interest" description="N-terminal hotdog fold" evidence="9">
    <location>
        <begin position="1385"/>
        <end position="1534"/>
    </location>
</feature>
<feature type="domain" description="Carrier" evidence="12">
    <location>
        <begin position="2832"/>
        <end position="2910"/>
    </location>
</feature>
<evidence type="ECO:0000256" key="9">
    <source>
        <dbReference type="PROSITE-ProRule" id="PRU01363"/>
    </source>
</evidence>
<protein>
    <recommendedName>
        <fullName evidence="18">Polyketide synthase</fullName>
    </recommendedName>
</protein>
<feature type="active site" description="Proton acceptor; for dehydratase activity" evidence="9">
    <location>
        <position position="1417"/>
    </location>
</feature>
<feature type="compositionally biased region" description="Polar residues" evidence="10">
    <location>
        <begin position="1726"/>
        <end position="1737"/>
    </location>
</feature>
<feature type="domain" description="Ketosynthase family 3 (KS3)" evidence="14">
    <location>
        <begin position="441"/>
        <end position="870"/>
    </location>
</feature>
<dbReference type="InterPro" id="IPR032821">
    <property type="entry name" value="PKS_assoc"/>
</dbReference>
<feature type="domain" description="Major facilitator superfamily (MFS) profile" evidence="13">
    <location>
        <begin position="50"/>
        <end position="543"/>
    </location>
</feature>
<comment type="caution">
    <text evidence="16">The sequence shown here is derived from an EMBL/GenBank/DDBJ whole genome shotgun (WGS) entry which is preliminary data.</text>
</comment>
<feature type="compositionally biased region" description="Polar residues" evidence="10">
    <location>
        <begin position="1"/>
        <end position="14"/>
    </location>
</feature>
<feature type="transmembrane region" description="Helical" evidence="11">
    <location>
        <begin position="354"/>
        <end position="374"/>
    </location>
</feature>
<keyword evidence="11" id="KW-0472">Membrane</keyword>
<dbReference type="InterPro" id="IPR016035">
    <property type="entry name" value="Acyl_Trfase/lysoPLipase"/>
</dbReference>
<dbReference type="InterPro" id="IPR020807">
    <property type="entry name" value="PKS_DH"/>
</dbReference>
<dbReference type="SMART" id="SM00825">
    <property type="entry name" value="PKS_KS"/>
    <property type="match status" value="1"/>
</dbReference>
<keyword evidence="4" id="KW-0808">Transferase</keyword>
<dbReference type="InterPro" id="IPR049551">
    <property type="entry name" value="PKS_DH_C"/>
</dbReference>
<dbReference type="Gene3D" id="3.10.129.110">
    <property type="entry name" value="Polyketide synthase dehydratase"/>
    <property type="match status" value="1"/>
</dbReference>
<dbReference type="InterPro" id="IPR050091">
    <property type="entry name" value="PKS_NRPS_Biosynth_Enz"/>
</dbReference>
<dbReference type="Pfam" id="PF02801">
    <property type="entry name" value="Ketoacyl-synt_C"/>
    <property type="match status" value="1"/>
</dbReference>
<dbReference type="InterPro" id="IPR014043">
    <property type="entry name" value="Acyl_transferase_dom"/>
</dbReference>
<keyword evidence="11" id="KW-1133">Transmembrane helix</keyword>
<dbReference type="SUPFAM" id="SSF55048">
    <property type="entry name" value="Probable ACP-binding domain of malonyl-CoA ACP transacylase"/>
    <property type="match status" value="1"/>
</dbReference>
<feature type="compositionally biased region" description="Polar residues" evidence="10">
    <location>
        <begin position="24"/>
        <end position="35"/>
    </location>
</feature>
<dbReference type="CDD" id="cd00833">
    <property type="entry name" value="PKS"/>
    <property type="match status" value="1"/>
</dbReference>
<proteinExistence type="predicted"/>
<dbReference type="InterPro" id="IPR011032">
    <property type="entry name" value="GroES-like_sf"/>
</dbReference>
<feature type="transmembrane region" description="Helical" evidence="11">
    <location>
        <begin position="203"/>
        <end position="223"/>
    </location>
</feature>
<dbReference type="SUPFAM" id="SSF47336">
    <property type="entry name" value="ACP-like"/>
    <property type="match status" value="1"/>
</dbReference>
<dbReference type="SUPFAM" id="SSF51735">
    <property type="entry name" value="NAD(P)-binding Rossmann-fold domains"/>
    <property type="match status" value="2"/>
</dbReference>
<feature type="transmembrane region" description="Helical" evidence="11">
    <location>
        <begin position="381"/>
        <end position="400"/>
    </location>
</feature>
<dbReference type="Gene3D" id="3.90.180.10">
    <property type="entry name" value="Medium-chain alcohol dehydrogenases, catalytic domain"/>
    <property type="match status" value="1"/>
</dbReference>
<evidence type="ECO:0000313" key="16">
    <source>
        <dbReference type="EMBL" id="KAK9425259.1"/>
    </source>
</evidence>
<feature type="transmembrane region" description="Helical" evidence="11">
    <location>
        <begin position="443"/>
        <end position="466"/>
    </location>
</feature>
<dbReference type="SUPFAM" id="SSF50129">
    <property type="entry name" value="GroES-like"/>
    <property type="match status" value="1"/>
</dbReference>
<evidence type="ECO:0000256" key="1">
    <source>
        <dbReference type="ARBA" id="ARBA00004141"/>
    </source>
</evidence>
<evidence type="ECO:0000256" key="2">
    <source>
        <dbReference type="ARBA" id="ARBA00022450"/>
    </source>
</evidence>
<dbReference type="Pfam" id="PF08659">
    <property type="entry name" value="KR"/>
    <property type="match status" value="1"/>
</dbReference>
<dbReference type="SUPFAM" id="SSF53901">
    <property type="entry name" value="Thiolase-like"/>
    <property type="match status" value="1"/>
</dbReference>
<feature type="active site" description="Proton donor; for dehydratase activity" evidence="9">
    <location>
        <position position="1615"/>
    </location>
</feature>
<dbReference type="Pfam" id="PF00550">
    <property type="entry name" value="PP-binding"/>
    <property type="match status" value="1"/>
</dbReference>
<evidence type="ECO:0008006" key="18">
    <source>
        <dbReference type="Google" id="ProtNLM"/>
    </source>
</evidence>
<feature type="region of interest" description="C-terminal hotdog fold" evidence="9">
    <location>
        <begin position="1548"/>
        <end position="1718"/>
    </location>
</feature>
<dbReference type="CDD" id="cd17502">
    <property type="entry name" value="MFS_Azr1_MDR_like"/>
    <property type="match status" value="1"/>
</dbReference>
<keyword evidence="17" id="KW-1185">Reference proteome</keyword>
<name>A0ABR2VEI8_9PEZI</name>
<dbReference type="InterPro" id="IPR042104">
    <property type="entry name" value="PKS_dehydratase_sf"/>
</dbReference>
<evidence type="ECO:0000259" key="12">
    <source>
        <dbReference type="PROSITE" id="PS50075"/>
    </source>
</evidence>
<evidence type="ECO:0000256" key="3">
    <source>
        <dbReference type="ARBA" id="ARBA00022553"/>
    </source>
</evidence>
<keyword evidence="5" id="KW-0521">NADP</keyword>
<evidence type="ECO:0000259" key="13">
    <source>
        <dbReference type="PROSITE" id="PS50850"/>
    </source>
</evidence>
<evidence type="ECO:0000256" key="8">
    <source>
        <dbReference type="ARBA" id="ARBA00023315"/>
    </source>
</evidence>
<organism evidence="16 17">
    <name type="scientific">Seiridium unicorne</name>
    <dbReference type="NCBI Taxonomy" id="138068"/>
    <lineage>
        <taxon>Eukaryota</taxon>
        <taxon>Fungi</taxon>
        <taxon>Dikarya</taxon>
        <taxon>Ascomycota</taxon>
        <taxon>Pezizomycotina</taxon>
        <taxon>Sordariomycetes</taxon>
        <taxon>Xylariomycetidae</taxon>
        <taxon>Amphisphaeriales</taxon>
        <taxon>Sporocadaceae</taxon>
        <taxon>Seiridium</taxon>
    </lineage>
</organism>
<dbReference type="PROSITE" id="PS00606">
    <property type="entry name" value="KS3_1"/>
    <property type="match status" value="1"/>
</dbReference>
<keyword evidence="6" id="KW-0560">Oxidoreductase</keyword>
<feature type="transmembrane region" description="Helical" evidence="11">
    <location>
        <begin position="87"/>
        <end position="106"/>
    </location>
</feature>
<dbReference type="SMART" id="SM00826">
    <property type="entry name" value="PKS_DH"/>
    <property type="match status" value="1"/>
</dbReference>
<dbReference type="PANTHER" id="PTHR43775:SF50">
    <property type="entry name" value="HIGHLY REDUCING POLYKETIDE SYNTHASE SRDA"/>
    <property type="match status" value="1"/>
</dbReference>
<evidence type="ECO:0000256" key="6">
    <source>
        <dbReference type="ARBA" id="ARBA00023002"/>
    </source>
</evidence>
<dbReference type="PROSITE" id="PS50850">
    <property type="entry name" value="MFS"/>
    <property type="match status" value="1"/>
</dbReference>
<dbReference type="PROSITE" id="PS52004">
    <property type="entry name" value="KS3_2"/>
    <property type="match status" value="1"/>
</dbReference>
<evidence type="ECO:0000256" key="11">
    <source>
        <dbReference type="SAM" id="Phobius"/>
    </source>
</evidence>
<evidence type="ECO:0000313" key="17">
    <source>
        <dbReference type="Proteomes" id="UP001408356"/>
    </source>
</evidence>
<dbReference type="InterPro" id="IPR036259">
    <property type="entry name" value="MFS_trans_sf"/>
</dbReference>
<feature type="transmembrane region" description="Helical" evidence="11">
    <location>
        <begin position="113"/>
        <end position="133"/>
    </location>
</feature>
<dbReference type="InterPro" id="IPR049552">
    <property type="entry name" value="PKS_DH_N"/>
</dbReference>
<feature type="domain" description="PKS/mFAS DH" evidence="15">
    <location>
        <begin position="1385"/>
        <end position="1718"/>
    </location>
</feature>
<dbReference type="PROSITE" id="PS50075">
    <property type="entry name" value="CARRIER"/>
    <property type="match status" value="1"/>
</dbReference>
<feature type="region of interest" description="Disordered" evidence="10">
    <location>
        <begin position="1718"/>
        <end position="1737"/>
    </location>
</feature>
<feature type="transmembrane region" description="Helical" evidence="11">
    <location>
        <begin position="412"/>
        <end position="431"/>
    </location>
</feature>
<dbReference type="InterPro" id="IPR009081">
    <property type="entry name" value="PP-bd_ACP"/>
</dbReference>
<feature type="transmembrane region" description="Helical" evidence="11">
    <location>
        <begin position="243"/>
        <end position="268"/>
    </location>
</feature>
<dbReference type="Proteomes" id="UP001408356">
    <property type="component" value="Unassembled WGS sequence"/>
</dbReference>
<dbReference type="InterPro" id="IPR014031">
    <property type="entry name" value="Ketoacyl_synth_C"/>
</dbReference>
<dbReference type="InterPro" id="IPR036291">
    <property type="entry name" value="NAD(P)-bd_dom_sf"/>
</dbReference>
<dbReference type="InterPro" id="IPR020843">
    <property type="entry name" value="ER"/>
</dbReference>
<dbReference type="SUPFAM" id="SSF52151">
    <property type="entry name" value="FabD/lysophospholipase-like"/>
    <property type="match status" value="1"/>
</dbReference>
<dbReference type="Pfam" id="PF21089">
    <property type="entry name" value="PKS_DH_N"/>
    <property type="match status" value="1"/>
</dbReference>
<feature type="transmembrane region" description="Helical" evidence="11">
    <location>
        <begin position="274"/>
        <end position="295"/>
    </location>
</feature>
<evidence type="ECO:0000256" key="10">
    <source>
        <dbReference type="SAM" id="MobiDB-lite"/>
    </source>
</evidence>
<dbReference type="InterPro" id="IPR018201">
    <property type="entry name" value="Ketoacyl_synth_AS"/>
</dbReference>
<dbReference type="InterPro" id="IPR016039">
    <property type="entry name" value="Thiolase-like"/>
</dbReference>
<dbReference type="InterPro" id="IPR020846">
    <property type="entry name" value="MFS_dom"/>
</dbReference>
<dbReference type="CDD" id="cd05195">
    <property type="entry name" value="enoyl_red"/>
    <property type="match status" value="1"/>
</dbReference>
<dbReference type="InterPro" id="IPR016036">
    <property type="entry name" value="Malonyl_transacylase_ACP-bd"/>
</dbReference>
<reference evidence="16 17" key="1">
    <citation type="journal article" date="2024" name="J. Plant Pathol.">
        <title>Sequence and assembly of the genome of Seiridium unicorne, isolate CBS 538.82, causal agent of cypress canker disease.</title>
        <authorList>
            <person name="Scali E."/>
            <person name="Rocca G.D."/>
            <person name="Danti R."/>
            <person name="Garbelotto M."/>
            <person name="Barberini S."/>
            <person name="Baroncelli R."/>
            <person name="Emiliani G."/>
        </authorList>
    </citation>
    <scope>NUCLEOTIDE SEQUENCE [LARGE SCALE GENOMIC DNA]</scope>
    <source>
        <strain evidence="16 17">BM-138-508</strain>
    </source>
</reference>
<keyword evidence="8" id="KW-0012">Acyltransferase</keyword>
<dbReference type="SMART" id="SM00829">
    <property type="entry name" value="PKS_ER"/>
    <property type="match status" value="1"/>
</dbReference>
<dbReference type="SMART" id="SM00822">
    <property type="entry name" value="PKS_KR"/>
    <property type="match status" value="1"/>
</dbReference>
<dbReference type="InterPro" id="IPR014030">
    <property type="entry name" value="Ketoacyl_synth_N"/>
</dbReference>
<dbReference type="InterPro" id="IPR020841">
    <property type="entry name" value="PKS_Beta-ketoAc_synthase_dom"/>
</dbReference>
<dbReference type="Pfam" id="PF07690">
    <property type="entry name" value="MFS_1"/>
    <property type="match status" value="1"/>
</dbReference>
<gene>
    <name evidence="16" type="ORF">SUNI508_13189</name>
</gene>
<evidence type="ECO:0000256" key="7">
    <source>
        <dbReference type="ARBA" id="ARBA00023268"/>
    </source>
</evidence>
<dbReference type="Gene3D" id="3.40.50.720">
    <property type="entry name" value="NAD(P)-binding Rossmann-like Domain"/>
    <property type="match status" value="2"/>
</dbReference>
<dbReference type="PANTHER" id="PTHR43775">
    <property type="entry name" value="FATTY ACID SYNTHASE"/>
    <property type="match status" value="1"/>
</dbReference>
<keyword evidence="7" id="KW-0511">Multifunctional enzyme</keyword>
<feature type="region of interest" description="Disordered" evidence="10">
    <location>
        <begin position="1"/>
        <end position="35"/>
    </location>
</feature>
<dbReference type="SMART" id="SM00827">
    <property type="entry name" value="PKS_AT"/>
    <property type="match status" value="1"/>
</dbReference>
<dbReference type="Gene3D" id="3.40.366.10">
    <property type="entry name" value="Malonyl-Coenzyme A Acyl Carrier Protein, domain 2"/>
    <property type="match status" value="1"/>
</dbReference>